<dbReference type="Pfam" id="PF03544">
    <property type="entry name" value="TonB_C"/>
    <property type="match status" value="1"/>
</dbReference>
<organism evidence="3 4">
    <name type="scientific">Halarcobacter ebronensis</name>
    <dbReference type="NCBI Taxonomy" id="1462615"/>
    <lineage>
        <taxon>Bacteria</taxon>
        <taxon>Pseudomonadati</taxon>
        <taxon>Campylobacterota</taxon>
        <taxon>Epsilonproteobacteria</taxon>
        <taxon>Campylobacterales</taxon>
        <taxon>Arcobacteraceae</taxon>
        <taxon>Halarcobacter</taxon>
    </lineage>
</organism>
<accession>A0A4Q1AW54</accession>
<protein>
    <recommendedName>
        <fullName evidence="2">TonB C-terminal domain-containing protein</fullName>
    </recommendedName>
</protein>
<dbReference type="PROSITE" id="PS52015">
    <property type="entry name" value="TONB_CTD"/>
    <property type="match status" value="1"/>
</dbReference>
<sequence>MKSIILAFILSIIIHILLIFLPLDFFKKDEKKIEPPKKVEKQSTVKYVKLQPKIVPQPKKEEKVVKQEEIQRPQQFKKVEPKKIVPQKKTTKSEPSKTIPKEPISKPIIKAIPNKEVVIKPQEKRKTIENRSLENFLLSEPVPVNKKMLDKITQSYIDLYGKEYENFTNVQKVFIQNHIRTIVEITRSYFSFPDLAIKMNLNDYNEIEFVLYPNGDISGLKIIKNGEYSVYDKAIIETVQYAYKDYPRPKEPTQIRMFINYITHH</sequence>
<dbReference type="RefSeq" id="WP_129087691.1">
    <property type="nucleotide sequence ID" value="NZ_CP053836.1"/>
</dbReference>
<dbReference type="SUPFAM" id="SSF74653">
    <property type="entry name" value="TolA/TonB C-terminal domain"/>
    <property type="match status" value="1"/>
</dbReference>
<keyword evidence="4" id="KW-1185">Reference proteome</keyword>
<proteinExistence type="predicted"/>
<dbReference type="OrthoDB" id="5349195at2"/>
<gene>
    <name evidence="3" type="ORF">CRV07_10805</name>
</gene>
<dbReference type="AlphaFoldDB" id="A0A4Q1AW54"/>
<comment type="caution">
    <text evidence="3">The sequence shown here is derived from an EMBL/GenBank/DDBJ whole genome shotgun (WGS) entry which is preliminary data.</text>
</comment>
<feature type="domain" description="TonB C-terminal" evidence="2">
    <location>
        <begin position="177"/>
        <end position="265"/>
    </location>
</feature>
<keyword evidence="1" id="KW-1133">Transmembrane helix</keyword>
<dbReference type="InterPro" id="IPR037682">
    <property type="entry name" value="TonB_C"/>
</dbReference>
<evidence type="ECO:0000313" key="4">
    <source>
        <dbReference type="Proteomes" id="UP000289758"/>
    </source>
</evidence>
<evidence type="ECO:0000259" key="2">
    <source>
        <dbReference type="PROSITE" id="PS52015"/>
    </source>
</evidence>
<keyword evidence="1" id="KW-0472">Membrane</keyword>
<reference evidence="3 4" key="1">
    <citation type="submission" date="2017-10" db="EMBL/GenBank/DDBJ databases">
        <title>Genomics of the genus Arcobacter.</title>
        <authorList>
            <person name="Perez-Cataluna A."/>
            <person name="Figueras M.J."/>
        </authorList>
    </citation>
    <scope>NUCLEOTIDE SEQUENCE [LARGE SCALE GENOMIC DNA]</scope>
    <source>
        <strain evidence="3 4">CECT 8441</strain>
    </source>
</reference>
<dbReference type="GO" id="GO:0055085">
    <property type="term" value="P:transmembrane transport"/>
    <property type="evidence" value="ECO:0007669"/>
    <property type="project" value="InterPro"/>
</dbReference>
<dbReference type="Proteomes" id="UP000289758">
    <property type="component" value="Unassembled WGS sequence"/>
</dbReference>
<name>A0A4Q1AW54_9BACT</name>
<dbReference type="EMBL" id="PDKK01000009">
    <property type="protein sequence ID" value="RXK04635.1"/>
    <property type="molecule type" value="Genomic_DNA"/>
</dbReference>
<feature type="transmembrane region" description="Helical" evidence="1">
    <location>
        <begin position="6"/>
        <end position="26"/>
    </location>
</feature>
<evidence type="ECO:0000313" key="3">
    <source>
        <dbReference type="EMBL" id="RXK04635.1"/>
    </source>
</evidence>
<evidence type="ECO:0000256" key="1">
    <source>
        <dbReference type="SAM" id="Phobius"/>
    </source>
</evidence>
<keyword evidence="1" id="KW-0812">Transmembrane</keyword>